<keyword evidence="9" id="KW-1185">Reference proteome</keyword>
<dbReference type="GeneID" id="93337601"/>
<evidence type="ECO:0000256" key="5">
    <source>
        <dbReference type="ARBA" id="ARBA00022833"/>
    </source>
</evidence>
<name>A0A1T4WXJ3_9FIRM</name>
<keyword evidence="3" id="KW-0645">Protease</keyword>
<sequence>MRRSRAKIRWKQPLLTLAALTLLLAFDGSGILRVGLGCAVLHECGHALAYRLLWQRWPEIEVSPFGLCLRLRGLPMTNLQELLLAAAGPAVNLLACAAVLAFMRATAYTYGGYWFACCNLLVGASNLLPLPGLDGAHIAVCLLHFGRK</sequence>
<evidence type="ECO:0000256" key="6">
    <source>
        <dbReference type="ARBA" id="ARBA00023049"/>
    </source>
</evidence>
<dbReference type="RefSeq" id="WP_078784110.1">
    <property type="nucleotide sequence ID" value="NZ_CABIYV010000006.1"/>
</dbReference>
<organism evidence="8 9">
    <name type="scientific">Gemmiger formicilis</name>
    <dbReference type="NCBI Taxonomy" id="745368"/>
    <lineage>
        <taxon>Bacteria</taxon>
        <taxon>Bacillati</taxon>
        <taxon>Bacillota</taxon>
        <taxon>Clostridia</taxon>
        <taxon>Eubacteriales</taxon>
        <taxon>Gemmiger</taxon>
    </lineage>
</organism>
<reference evidence="8 9" key="1">
    <citation type="submission" date="2017-02" db="EMBL/GenBank/DDBJ databases">
        <authorList>
            <person name="Peterson S.W."/>
        </authorList>
    </citation>
    <scope>NUCLEOTIDE SEQUENCE [LARGE SCALE GENOMIC DNA]</scope>
    <source>
        <strain evidence="8 9">ATCC 27749</strain>
    </source>
</reference>
<evidence type="ECO:0000313" key="9">
    <source>
        <dbReference type="Proteomes" id="UP000190286"/>
    </source>
</evidence>
<dbReference type="AlphaFoldDB" id="A0A1T4WXJ3"/>
<feature type="transmembrane region" description="Helical" evidence="7">
    <location>
        <begin position="110"/>
        <end position="128"/>
    </location>
</feature>
<evidence type="ECO:0000256" key="2">
    <source>
        <dbReference type="ARBA" id="ARBA00007931"/>
    </source>
</evidence>
<keyword evidence="4" id="KW-0378">Hydrolase</keyword>
<dbReference type="STRING" id="745368.SAMN02745178_01124"/>
<feature type="transmembrane region" description="Helical" evidence="7">
    <location>
        <begin position="82"/>
        <end position="103"/>
    </location>
</feature>
<dbReference type="EMBL" id="FUYF01000004">
    <property type="protein sequence ID" value="SKA81598.1"/>
    <property type="molecule type" value="Genomic_DNA"/>
</dbReference>
<keyword evidence="6" id="KW-0482">Metalloprotease</keyword>
<dbReference type="PANTHER" id="PTHR39188">
    <property type="entry name" value="MEMBRANE-ASSOCIATED ZINC METALLOPROTEASE M50B"/>
    <property type="match status" value="1"/>
</dbReference>
<gene>
    <name evidence="8" type="ORF">SAMN02745178_01124</name>
</gene>
<comment type="similarity">
    <text evidence="2">Belongs to the peptidase M50B family.</text>
</comment>
<evidence type="ECO:0000313" key="8">
    <source>
        <dbReference type="EMBL" id="SKA81598.1"/>
    </source>
</evidence>
<keyword evidence="7" id="KW-0472">Membrane</keyword>
<keyword evidence="7" id="KW-1133">Transmembrane helix</keyword>
<protein>
    <recommendedName>
        <fullName evidence="10">Peptidase family M50</fullName>
    </recommendedName>
</protein>
<evidence type="ECO:0000256" key="1">
    <source>
        <dbReference type="ARBA" id="ARBA00001947"/>
    </source>
</evidence>
<evidence type="ECO:0000256" key="4">
    <source>
        <dbReference type="ARBA" id="ARBA00022801"/>
    </source>
</evidence>
<dbReference type="Proteomes" id="UP000190286">
    <property type="component" value="Unassembled WGS sequence"/>
</dbReference>
<evidence type="ECO:0000256" key="3">
    <source>
        <dbReference type="ARBA" id="ARBA00022670"/>
    </source>
</evidence>
<evidence type="ECO:0008006" key="10">
    <source>
        <dbReference type="Google" id="ProtNLM"/>
    </source>
</evidence>
<proteinExistence type="inferred from homology"/>
<dbReference type="GO" id="GO:0006508">
    <property type="term" value="P:proteolysis"/>
    <property type="evidence" value="ECO:0007669"/>
    <property type="project" value="UniProtKB-KW"/>
</dbReference>
<dbReference type="OrthoDB" id="166377at2"/>
<evidence type="ECO:0000256" key="7">
    <source>
        <dbReference type="SAM" id="Phobius"/>
    </source>
</evidence>
<comment type="cofactor">
    <cofactor evidence="1">
        <name>Zn(2+)</name>
        <dbReference type="ChEBI" id="CHEBI:29105"/>
    </cofactor>
</comment>
<accession>A0A1T4WXJ3</accession>
<keyword evidence="7" id="KW-0812">Transmembrane</keyword>
<dbReference type="GO" id="GO:0008237">
    <property type="term" value="F:metallopeptidase activity"/>
    <property type="evidence" value="ECO:0007669"/>
    <property type="project" value="UniProtKB-KW"/>
</dbReference>
<keyword evidence="5" id="KW-0862">Zinc</keyword>
<dbReference type="PANTHER" id="PTHR39188:SF3">
    <property type="entry name" value="STAGE IV SPORULATION PROTEIN FB"/>
    <property type="match status" value="1"/>
</dbReference>